<dbReference type="STRING" id="410764.GA0061103_1376"/>
<dbReference type="SUPFAM" id="SSF51905">
    <property type="entry name" value="FAD/NAD(P)-binding domain"/>
    <property type="match status" value="1"/>
</dbReference>
<accession>A0A1C3U232</accession>
<gene>
    <name evidence="1" type="ORF">GA0061103_1376</name>
</gene>
<protein>
    <submittedName>
        <fullName evidence="1">NAD(P)-binding Rossmann-like domain-containing protein</fullName>
    </submittedName>
</protein>
<dbReference type="SUPFAM" id="SSF160104">
    <property type="entry name" value="Acetoacetate decarboxylase-like"/>
    <property type="match status" value="1"/>
</dbReference>
<name>A0A1C3U232_9HYPH</name>
<organism evidence="1 2">
    <name type="scientific">Rhizobium multihospitium</name>
    <dbReference type="NCBI Taxonomy" id="410764"/>
    <lineage>
        <taxon>Bacteria</taxon>
        <taxon>Pseudomonadati</taxon>
        <taxon>Pseudomonadota</taxon>
        <taxon>Alphaproteobacteria</taxon>
        <taxon>Hyphomicrobiales</taxon>
        <taxon>Rhizobiaceae</taxon>
        <taxon>Rhizobium/Agrobacterium group</taxon>
        <taxon>Rhizobium</taxon>
    </lineage>
</organism>
<dbReference type="GO" id="GO:0016491">
    <property type="term" value="F:oxidoreductase activity"/>
    <property type="evidence" value="ECO:0007669"/>
    <property type="project" value="UniProtKB-ARBA"/>
</dbReference>
<evidence type="ECO:0000313" key="2">
    <source>
        <dbReference type="Proteomes" id="UP000199101"/>
    </source>
</evidence>
<dbReference type="Proteomes" id="UP000199101">
    <property type="component" value="Unassembled WGS sequence"/>
</dbReference>
<dbReference type="Gene3D" id="2.40.400.10">
    <property type="entry name" value="Acetoacetate decarboxylase-like"/>
    <property type="match status" value="1"/>
</dbReference>
<evidence type="ECO:0000313" key="1">
    <source>
        <dbReference type="EMBL" id="SCB09531.1"/>
    </source>
</evidence>
<proteinExistence type="predicted"/>
<reference evidence="2" key="1">
    <citation type="submission" date="2016-08" db="EMBL/GenBank/DDBJ databases">
        <authorList>
            <person name="Varghese N."/>
            <person name="Submissions Spin"/>
        </authorList>
    </citation>
    <scope>NUCLEOTIDE SEQUENCE [LARGE SCALE GENOMIC DNA]</scope>
    <source>
        <strain evidence="2">HAMBI 2975</strain>
    </source>
</reference>
<dbReference type="InterPro" id="IPR050703">
    <property type="entry name" value="Flavin_MAO"/>
</dbReference>
<dbReference type="PANTHER" id="PTHR43563:SF1">
    <property type="entry name" value="AMINE OXIDASE [FLAVIN-CONTAINING] B"/>
    <property type="match status" value="1"/>
</dbReference>
<dbReference type="Gene3D" id="3.50.50.60">
    <property type="entry name" value="FAD/NAD(P)-binding domain"/>
    <property type="match status" value="1"/>
</dbReference>
<dbReference type="EMBL" id="FMAG01000001">
    <property type="protein sequence ID" value="SCB09531.1"/>
    <property type="molecule type" value="Genomic_DNA"/>
</dbReference>
<dbReference type="AlphaFoldDB" id="A0A1C3U232"/>
<keyword evidence="2" id="KW-1185">Reference proteome</keyword>
<dbReference type="Pfam" id="PF13450">
    <property type="entry name" value="NAD_binding_8"/>
    <property type="match status" value="1"/>
</dbReference>
<sequence length="981" mass="107836">MVPQGRRKIAIIGGGVASITAAYALTEQPGWQEKYDITVYQRGWRLGGKCASGRNREIANRIEEHGLHIWAGFYDNAFRLIRSCYDELVALKLRSPEDPLGTVEKALKPLNTFILSEEGVGNPREEWRPWYIEFPANNLVPGSGGVLPQPFDYFKMVAEFLAGQIDKVGDALPLPRQVTGVGGYQTPVHQLVAYAQTMPNDARLHTAQNGNELKEILDGIRIWLEGIKPGEWINDDTARRVYFMLDLGTAFAMGMVADQVFMRGFDSIDGMECSAWLLKHDASEQAVASSVFRSCYDYVFGYPGGICTDRGVGAGTAMRGLLRLAFTYKQALFFKMQAGMGDTIFGPYYQVLKQRGVKFCFFNAVTNLALSASRDTVARIDLVEQARIISGSYEPLFDVAGLPCWPSEPDWLQLVDGEKLRESGIDFESEKTAAVGTPKSLHQGVDFDDVILGASLASLAPMTSELAAASPCWKLMLQKVETVATCAVQFWLNKPTSETGWPGLVKTHNQYSPFDPATLQTVMTGFAEPLDTWADMSHLLIRETWPGPAPRSIAYFCSPSRDADDTAPSMQDQAEQWADDYLTAIWPDTLTADGKFDKDLLVSLKGQSGAERFANQYFRQNFYGSERYVLSVPGSVYYRLAPDESGFTNLVLAGDWTRCGINAGCVEAATISGLAAARIFTGSTEPIYGEFDLVPDALPVPALLSSITAPHANWPLTPAFLRGSMEGVFSFHALPVEQVKQLLPPGLVLSRQSVTSATTHPVTFLFNRQTNVRASFLPQFLGFKTYLENIVAINCVEIAGGDGTVFSFLPALFLDNSLATYSGRLFYGLAKQLAKNTQVGSTYSTATEENAPVWSMRYFDYAPISRLVELGNIGLVRALLDTPILTPRGNGSWQAMAFDFSVGSAFAVPVATQLDIFPTNGIGLPAGRLMSPPFRAQPEENGLPGAFRCWTDWTLSNPFDSARVKAVAAAQKYFDFNWQQT</sequence>
<dbReference type="InterPro" id="IPR023375">
    <property type="entry name" value="ADC_dom_sf"/>
</dbReference>
<dbReference type="PANTHER" id="PTHR43563">
    <property type="entry name" value="AMINE OXIDASE"/>
    <property type="match status" value="1"/>
</dbReference>
<dbReference type="InterPro" id="IPR036188">
    <property type="entry name" value="FAD/NAD-bd_sf"/>
</dbReference>